<dbReference type="Gene3D" id="3.40.50.150">
    <property type="entry name" value="Vaccinia Virus protein VP39"/>
    <property type="match status" value="1"/>
</dbReference>
<dbReference type="InterPro" id="IPR019410">
    <property type="entry name" value="Methyltransf_16"/>
</dbReference>
<proteinExistence type="predicted"/>
<comment type="caution">
    <text evidence="1">The sequence shown here is derived from an EMBL/GenBank/DDBJ whole genome shotgun (WGS) entry which is preliminary data.</text>
</comment>
<dbReference type="InterPro" id="IPR029063">
    <property type="entry name" value="SAM-dependent_MTases_sf"/>
</dbReference>
<evidence type="ECO:0000313" key="1">
    <source>
        <dbReference type="EMBL" id="PHT58987.1"/>
    </source>
</evidence>
<dbReference type="PANTHER" id="PTHR34676">
    <property type="entry name" value="DUF4219 DOMAIN-CONTAINING PROTEIN-RELATED"/>
    <property type="match status" value="1"/>
</dbReference>
<dbReference type="PANTHER" id="PTHR34676:SF8">
    <property type="entry name" value="TRANSMEMBRANE PROTEIN"/>
    <property type="match status" value="1"/>
</dbReference>
<protein>
    <submittedName>
        <fullName evidence="1">Uncharacterized protein</fullName>
    </submittedName>
</protein>
<name>A0A2G2XNB9_CAPBA</name>
<keyword evidence="2" id="KW-1185">Reference proteome</keyword>
<evidence type="ECO:0000313" key="2">
    <source>
        <dbReference type="Proteomes" id="UP000224567"/>
    </source>
</evidence>
<reference evidence="2" key="2">
    <citation type="journal article" date="2017" name="J. Anim. Genet.">
        <title>Multiple reference genome sequences of hot pepper reveal the massive evolution of plant disease resistance genes by retroduplication.</title>
        <authorList>
            <person name="Kim S."/>
            <person name="Park J."/>
            <person name="Yeom S.-I."/>
            <person name="Kim Y.-M."/>
            <person name="Seo E."/>
            <person name="Kim K.-T."/>
            <person name="Kim M.-S."/>
            <person name="Lee J.M."/>
            <person name="Cheong K."/>
            <person name="Shin H.-S."/>
            <person name="Kim S.-B."/>
            <person name="Han K."/>
            <person name="Lee J."/>
            <person name="Park M."/>
            <person name="Lee H.-A."/>
            <person name="Lee H.-Y."/>
            <person name="Lee Y."/>
            <person name="Oh S."/>
            <person name="Lee J.H."/>
            <person name="Choi E."/>
            <person name="Choi E."/>
            <person name="Lee S.E."/>
            <person name="Jeon J."/>
            <person name="Kim H."/>
            <person name="Choi G."/>
            <person name="Song H."/>
            <person name="Lee J."/>
            <person name="Lee S.-C."/>
            <person name="Kwon J.-K."/>
            <person name="Lee H.-Y."/>
            <person name="Koo N."/>
            <person name="Hong Y."/>
            <person name="Kim R.W."/>
            <person name="Kang W.-H."/>
            <person name="Huh J.H."/>
            <person name="Kang B.-C."/>
            <person name="Yang T.-J."/>
            <person name="Lee Y.-H."/>
            <person name="Bennetzen J.L."/>
            <person name="Choi D."/>
        </authorList>
    </citation>
    <scope>NUCLEOTIDE SEQUENCE [LARGE SCALE GENOMIC DNA]</scope>
    <source>
        <strain evidence="2">cv. PBC81</strain>
    </source>
</reference>
<dbReference type="Proteomes" id="UP000224567">
    <property type="component" value="Unassembled WGS sequence"/>
</dbReference>
<dbReference type="EMBL" id="MLFT02000001">
    <property type="protein sequence ID" value="PHT58987.1"/>
    <property type="molecule type" value="Genomic_DNA"/>
</dbReference>
<dbReference type="Pfam" id="PF14223">
    <property type="entry name" value="Retrotran_gag_2"/>
    <property type="match status" value="1"/>
</dbReference>
<dbReference type="STRING" id="33114.A0A2G2XNB9"/>
<gene>
    <name evidence="1" type="ORF">CQW23_01350</name>
</gene>
<accession>A0A2G2XNB9</accession>
<sequence>MGFIGENCITGLAATAILCAKVNSGVVDVTVLSWGKNQDMKAISRDYDLILGSDVVYHDHLYEPLIEMLRFLFLGGGKKIAFVMAHLISWKRESVFFKRAKKLFDGQIIHPEPPSNGSRIGMVVYLYIHQEKIVSKRATIVNQGSCFLEFDNVIESDEPSGCDCNDPNILKIIVLSILALFYYLFDVLDRLNTTVSNCTTANQIWDALVNAHECTSQVRKFWIALLFTEYEAFKMKEKETFHEMMTRLTALTNELTSSGKVITVEE</sequence>
<organism evidence="1 2">
    <name type="scientific">Capsicum baccatum</name>
    <name type="common">Peruvian pepper</name>
    <dbReference type="NCBI Taxonomy" id="33114"/>
    <lineage>
        <taxon>Eukaryota</taxon>
        <taxon>Viridiplantae</taxon>
        <taxon>Streptophyta</taxon>
        <taxon>Embryophyta</taxon>
        <taxon>Tracheophyta</taxon>
        <taxon>Spermatophyta</taxon>
        <taxon>Magnoliopsida</taxon>
        <taxon>eudicotyledons</taxon>
        <taxon>Gunneridae</taxon>
        <taxon>Pentapetalae</taxon>
        <taxon>asterids</taxon>
        <taxon>lamiids</taxon>
        <taxon>Solanales</taxon>
        <taxon>Solanaceae</taxon>
        <taxon>Solanoideae</taxon>
        <taxon>Capsiceae</taxon>
        <taxon>Capsicum</taxon>
    </lineage>
</organism>
<reference evidence="1 2" key="1">
    <citation type="journal article" date="2017" name="Genome Biol.">
        <title>New reference genome sequences of hot pepper reveal the massive evolution of plant disease-resistance genes by retroduplication.</title>
        <authorList>
            <person name="Kim S."/>
            <person name="Park J."/>
            <person name="Yeom S.I."/>
            <person name="Kim Y.M."/>
            <person name="Seo E."/>
            <person name="Kim K.T."/>
            <person name="Kim M.S."/>
            <person name="Lee J.M."/>
            <person name="Cheong K."/>
            <person name="Shin H.S."/>
            <person name="Kim S.B."/>
            <person name="Han K."/>
            <person name="Lee J."/>
            <person name="Park M."/>
            <person name="Lee H.A."/>
            <person name="Lee H.Y."/>
            <person name="Lee Y."/>
            <person name="Oh S."/>
            <person name="Lee J.H."/>
            <person name="Choi E."/>
            <person name="Choi E."/>
            <person name="Lee S.E."/>
            <person name="Jeon J."/>
            <person name="Kim H."/>
            <person name="Choi G."/>
            <person name="Song H."/>
            <person name="Lee J."/>
            <person name="Lee S.C."/>
            <person name="Kwon J.K."/>
            <person name="Lee H.Y."/>
            <person name="Koo N."/>
            <person name="Hong Y."/>
            <person name="Kim R.W."/>
            <person name="Kang W.H."/>
            <person name="Huh J.H."/>
            <person name="Kang B.C."/>
            <person name="Yang T.J."/>
            <person name="Lee Y.H."/>
            <person name="Bennetzen J.L."/>
            <person name="Choi D."/>
        </authorList>
    </citation>
    <scope>NUCLEOTIDE SEQUENCE [LARGE SCALE GENOMIC DNA]</scope>
    <source>
        <strain evidence="2">cv. PBC81</strain>
    </source>
</reference>
<dbReference type="AlphaFoldDB" id="A0A2G2XNB9"/>
<dbReference type="OrthoDB" id="413520at2759"/>
<dbReference type="Pfam" id="PF10294">
    <property type="entry name" value="Methyltransf_16"/>
    <property type="match status" value="1"/>
</dbReference>